<accession>G9NSN8</accession>
<dbReference type="Gene3D" id="2.30.60.10">
    <property type="entry name" value="Cyanovirin-N"/>
    <property type="match status" value="1"/>
</dbReference>
<dbReference type="HOGENOM" id="CLU_144945_1_2_1"/>
<evidence type="ECO:0000313" key="3">
    <source>
        <dbReference type="EMBL" id="EHK46434.1"/>
    </source>
</evidence>
<dbReference type="AlphaFoldDB" id="G9NSN8"/>
<proteinExistence type="predicted"/>
<dbReference type="SMART" id="SM01111">
    <property type="entry name" value="CVNH"/>
    <property type="match status" value="1"/>
</dbReference>
<protein>
    <recommendedName>
        <fullName evidence="2">Cyanovirin-N domain-containing protein</fullName>
    </recommendedName>
</protein>
<dbReference type="InterPro" id="IPR011058">
    <property type="entry name" value="Cyanovirin-N"/>
</dbReference>
<dbReference type="Proteomes" id="UP000005426">
    <property type="component" value="Unassembled WGS sequence"/>
</dbReference>
<dbReference type="OrthoDB" id="2947935at2759"/>
<dbReference type="SUPFAM" id="SSF51322">
    <property type="entry name" value="Cyanovirin-N"/>
    <property type="match status" value="1"/>
</dbReference>
<evidence type="ECO:0000256" key="1">
    <source>
        <dbReference type="SAM" id="SignalP"/>
    </source>
</evidence>
<dbReference type="Pfam" id="PF08881">
    <property type="entry name" value="CVNH"/>
    <property type="match status" value="1"/>
</dbReference>
<feature type="chain" id="PRO_5003524559" description="Cyanovirin-N domain-containing protein" evidence="1">
    <location>
        <begin position="21"/>
        <end position="122"/>
    </location>
</feature>
<feature type="domain" description="Cyanovirin-N" evidence="2">
    <location>
        <begin position="22"/>
        <end position="122"/>
    </location>
</feature>
<reference evidence="3 4" key="1">
    <citation type="journal article" date="2011" name="Genome Biol.">
        <title>Comparative genome sequence analysis underscores mycoparasitism as the ancestral life style of Trichoderma.</title>
        <authorList>
            <person name="Kubicek C.P."/>
            <person name="Herrera-Estrella A."/>
            <person name="Seidl-Seiboth V."/>
            <person name="Martinez D.A."/>
            <person name="Druzhinina I.S."/>
            <person name="Thon M."/>
            <person name="Zeilinger S."/>
            <person name="Casas-Flores S."/>
            <person name="Horwitz B.A."/>
            <person name="Mukherjee P.K."/>
            <person name="Mukherjee M."/>
            <person name="Kredics L."/>
            <person name="Alcaraz L.D."/>
            <person name="Aerts A."/>
            <person name="Antal Z."/>
            <person name="Atanasova L."/>
            <person name="Cervantes-Badillo M.G."/>
            <person name="Challacombe J."/>
            <person name="Chertkov O."/>
            <person name="McCluskey K."/>
            <person name="Coulpier F."/>
            <person name="Deshpande N."/>
            <person name="von Doehren H."/>
            <person name="Ebbole D.J."/>
            <person name="Esquivel-Naranjo E.U."/>
            <person name="Fekete E."/>
            <person name="Flipphi M."/>
            <person name="Glaser F."/>
            <person name="Gomez-Rodriguez E.Y."/>
            <person name="Gruber S."/>
            <person name="Han C."/>
            <person name="Henrissat B."/>
            <person name="Hermosa R."/>
            <person name="Hernandez-Onate M."/>
            <person name="Karaffa L."/>
            <person name="Kosti I."/>
            <person name="Le Crom S."/>
            <person name="Lindquist E."/>
            <person name="Lucas S."/>
            <person name="Luebeck M."/>
            <person name="Luebeck P.S."/>
            <person name="Margeot A."/>
            <person name="Metz B."/>
            <person name="Misra M."/>
            <person name="Nevalainen H."/>
            <person name="Omann M."/>
            <person name="Packer N."/>
            <person name="Perrone G."/>
            <person name="Uresti-Rivera E.E."/>
            <person name="Salamov A."/>
            <person name="Schmoll M."/>
            <person name="Seiboth B."/>
            <person name="Shapiro H."/>
            <person name="Sukno S."/>
            <person name="Tamayo-Ramos J.A."/>
            <person name="Tisch D."/>
            <person name="Wiest A."/>
            <person name="Wilkinson H.H."/>
            <person name="Zhang M."/>
            <person name="Coutinho P.M."/>
            <person name="Kenerley C.M."/>
            <person name="Monte E."/>
            <person name="Baker S.E."/>
            <person name="Grigoriev I.V."/>
        </authorList>
    </citation>
    <scope>NUCLEOTIDE SEQUENCE [LARGE SCALE GENOMIC DNA]</scope>
    <source>
        <strain evidence="4">ATCC 20476 / IMI 206040</strain>
    </source>
</reference>
<evidence type="ECO:0000313" key="4">
    <source>
        <dbReference type="Proteomes" id="UP000005426"/>
    </source>
</evidence>
<keyword evidence="1" id="KW-0732">Signal</keyword>
<dbReference type="InterPro" id="IPR036673">
    <property type="entry name" value="Cyanovirin-N_sf"/>
</dbReference>
<name>G9NSN8_HYPAI</name>
<evidence type="ECO:0000259" key="2">
    <source>
        <dbReference type="SMART" id="SM01111"/>
    </source>
</evidence>
<gene>
    <name evidence="3" type="ORF">TRIATDRAFT_89816</name>
</gene>
<dbReference type="OMA" id="PYEYIAD"/>
<sequence>MKFSSTSLLLILPMSTHVLGQNFADLCDNISLIEPYTLQADCLDGDGTHVQTSTIDLYACLGNANGMLKCLANGHFGESCRDCVLQDDTIFVCQCRNGHQQVARAFIDLNSCLNNGNGKLYC</sequence>
<dbReference type="EMBL" id="ABDG02000022">
    <property type="protein sequence ID" value="EHK46434.1"/>
    <property type="molecule type" value="Genomic_DNA"/>
</dbReference>
<keyword evidence="4" id="KW-1185">Reference proteome</keyword>
<organism evidence="3 4">
    <name type="scientific">Hypocrea atroviridis (strain ATCC 20476 / IMI 206040)</name>
    <name type="common">Trichoderma atroviride</name>
    <dbReference type="NCBI Taxonomy" id="452589"/>
    <lineage>
        <taxon>Eukaryota</taxon>
        <taxon>Fungi</taxon>
        <taxon>Dikarya</taxon>
        <taxon>Ascomycota</taxon>
        <taxon>Pezizomycotina</taxon>
        <taxon>Sordariomycetes</taxon>
        <taxon>Hypocreomycetidae</taxon>
        <taxon>Hypocreales</taxon>
        <taxon>Hypocreaceae</taxon>
        <taxon>Trichoderma</taxon>
    </lineage>
</organism>
<dbReference type="STRING" id="452589.G9NSN8"/>
<feature type="signal peptide" evidence="1">
    <location>
        <begin position="1"/>
        <end position="20"/>
    </location>
</feature>
<comment type="caution">
    <text evidence="3">The sequence shown here is derived from an EMBL/GenBank/DDBJ whole genome shotgun (WGS) entry which is preliminary data.</text>
</comment>